<keyword evidence="3" id="KW-1185">Reference proteome</keyword>
<dbReference type="InterPro" id="IPR001387">
    <property type="entry name" value="Cro/C1-type_HTH"/>
</dbReference>
<gene>
    <name evidence="2" type="ORF">QCN29_10415</name>
</gene>
<comment type="caution">
    <text evidence="2">The sequence shown here is derived from an EMBL/GenBank/DDBJ whole genome shotgun (WGS) entry which is preliminary data.</text>
</comment>
<reference evidence="2 3" key="1">
    <citation type="submission" date="2023-04" db="EMBL/GenBank/DDBJ databases">
        <title>Streptomyces chengmaiensis sp. nov. isolated from the stem of mangrove plant in Hainan.</title>
        <authorList>
            <person name="Huang X."/>
            <person name="Zhou S."/>
            <person name="Chu X."/>
            <person name="Xie Y."/>
            <person name="Lin Y."/>
        </authorList>
    </citation>
    <scope>NUCLEOTIDE SEQUENCE [LARGE SCALE GENOMIC DNA]</scope>
    <source>
        <strain evidence="2 3">HNM0663</strain>
    </source>
</reference>
<protein>
    <submittedName>
        <fullName evidence="2">Helix-turn-helix transcriptional regulator</fullName>
    </submittedName>
</protein>
<dbReference type="Pfam" id="PF19054">
    <property type="entry name" value="DUF5753"/>
    <property type="match status" value="1"/>
</dbReference>
<dbReference type="SUPFAM" id="SSF47413">
    <property type="entry name" value="lambda repressor-like DNA-binding domains"/>
    <property type="match status" value="1"/>
</dbReference>
<organism evidence="2 3">
    <name type="scientific">Streptomyces chengmaiensis</name>
    <dbReference type="NCBI Taxonomy" id="3040919"/>
    <lineage>
        <taxon>Bacteria</taxon>
        <taxon>Bacillati</taxon>
        <taxon>Actinomycetota</taxon>
        <taxon>Actinomycetes</taxon>
        <taxon>Kitasatosporales</taxon>
        <taxon>Streptomycetaceae</taxon>
        <taxon>Streptomyces</taxon>
    </lineage>
</organism>
<dbReference type="EMBL" id="JARWBG010000009">
    <property type="protein sequence ID" value="MDH2389195.1"/>
    <property type="molecule type" value="Genomic_DNA"/>
</dbReference>
<feature type="domain" description="HTH cro/C1-type" evidence="1">
    <location>
        <begin position="27"/>
        <end position="62"/>
    </location>
</feature>
<dbReference type="InterPro" id="IPR043917">
    <property type="entry name" value="DUF5753"/>
</dbReference>
<name>A0ABT6HKN9_9ACTN</name>
<dbReference type="CDD" id="cd00093">
    <property type="entry name" value="HTH_XRE"/>
    <property type="match status" value="1"/>
</dbReference>
<dbReference type="Pfam" id="PF13560">
    <property type="entry name" value="HTH_31"/>
    <property type="match status" value="1"/>
</dbReference>
<dbReference type="Proteomes" id="UP001223144">
    <property type="component" value="Unassembled WGS sequence"/>
</dbReference>
<accession>A0ABT6HKN9</accession>
<evidence type="ECO:0000259" key="1">
    <source>
        <dbReference type="PROSITE" id="PS50943"/>
    </source>
</evidence>
<dbReference type="InterPro" id="IPR010982">
    <property type="entry name" value="Lambda_DNA-bd_dom_sf"/>
</dbReference>
<dbReference type="Gene3D" id="1.10.260.40">
    <property type="entry name" value="lambda repressor-like DNA-binding domains"/>
    <property type="match status" value="1"/>
</dbReference>
<dbReference type="RefSeq" id="WP_279927522.1">
    <property type="nucleotide sequence ID" value="NZ_JARWBG010000009.1"/>
</dbReference>
<evidence type="ECO:0000313" key="3">
    <source>
        <dbReference type="Proteomes" id="UP001223144"/>
    </source>
</evidence>
<evidence type="ECO:0000313" key="2">
    <source>
        <dbReference type="EMBL" id="MDH2389195.1"/>
    </source>
</evidence>
<sequence length="281" mass="31920">MANYNDNGNSSTNDEASDSLKGFGEVVKAFREHRGLSREEFAPKVCCSKHTVASVELGRRFPPPQFPELADEALDAFGVIKRAAKHVSRSNPGLATWFLRWAALEREARWLDTYECRLVPGLLQSEAYARKLFENRIPPLSDEQVTEQLTARQERQRLLTERPNCAFSFVLEEHLFLRRMGGVEVTRGLIDHVLEVGSLRNVAIQLIPLIREEHCAMDGSMQLLETPQLERFAYCEGQESGQFISDRKTISTLQMRYAKLRSQALTPEDSADLLKRLRGAL</sequence>
<dbReference type="PROSITE" id="PS50943">
    <property type="entry name" value="HTH_CROC1"/>
    <property type="match status" value="1"/>
</dbReference>
<proteinExistence type="predicted"/>